<keyword evidence="6" id="KW-1185">Reference proteome</keyword>
<dbReference type="KEGG" id="bwa:HLV38_00075"/>
<dbReference type="InterPro" id="IPR015421">
    <property type="entry name" value="PyrdxlP-dep_Trfase_major"/>
</dbReference>
<dbReference type="InterPro" id="IPR000653">
    <property type="entry name" value="DegT/StrS_aminotransferase"/>
</dbReference>
<evidence type="ECO:0000313" key="5">
    <source>
        <dbReference type="EMBL" id="QKF06694.1"/>
    </source>
</evidence>
<dbReference type="CDD" id="cd00616">
    <property type="entry name" value="AHBA_syn"/>
    <property type="match status" value="1"/>
</dbReference>
<dbReference type="GO" id="GO:0030170">
    <property type="term" value="F:pyridoxal phosphate binding"/>
    <property type="evidence" value="ECO:0007669"/>
    <property type="project" value="TreeGrafter"/>
</dbReference>
<dbReference type="Proteomes" id="UP000503297">
    <property type="component" value="Chromosome"/>
</dbReference>
<dbReference type="RefSeq" id="WP_173163328.1">
    <property type="nucleotide sequence ID" value="NZ_CP053716.1"/>
</dbReference>
<gene>
    <name evidence="5" type="ORF">HLV38_00075</name>
</gene>
<dbReference type="InterPro" id="IPR015424">
    <property type="entry name" value="PyrdxlP-dep_Trfase"/>
</dbReference>
<protein>
    <submittedName>
        <fullName evidence="5">DegT/DnrJ/EryC1/StrS family aminotransferase</fullName>
    </submittedName>
</protein>
<feature type="active site" description="Proton acceptor" evidence="2">
    <location>
        <position position="200"/>
    </location>
</feature>
<evidence type="ECO:0000256" key="2">
    <source>
        <dbReference type="PIRSR" id="PIRSR000390-1"/>
    </source>
</evidence>
<dbReference type="GO" id="GO:0008483">
    <property type="term" value="F:transaminase activity"/>
    <property type="evidence" value="ECO:0007669"/>
    <property type="project" value="UniProtKB-KW"/>
</dbReference>
<dbReference type="InterPro" id="IPR015422">
    <property type="entry name" value="PyrdxlP-dep_Trfase_small"/>
</dbReference>
<dbReference type="PIRSF" id="PIRSF000390">
    <property type="entry name" value="PLP_StrS"/>
    <property type="match status" value="1"/>
</dbReference>
<organism evidence="5 6">
    <name type="scientific">Berryella wangjianweii</name>
    <dbReference type="NCBI Taxonomy" id="2734634"/>
    <lineage>
        <taxon>Bacteria</taxon>
        <taxon>Bacillati</taxon>
        <taxon>Actinomycetota</taxon>
        <taxon>Coriobacteriia</taxon>
        <taxon>Eggerthellales</taxon>
        <taxon>Eggerthellaceae</taxon>
        <taxon>Berryella</taxon>
    </lineage>
</organism>
<dbReference type="SUPFAM" id="SSF53383">
    <property type="entry name" value="PLP-dependent transferases"/>
    <property type="match status" value="1"/>
</dbReference>
<evidence type="ECO:0000256" key="1">
    <source>
        <dbReference type="ARBA" id="ARBA00001933"/>
    </source>
</evidence>
<dbReference type="Gene3D" id="3.90.1150.10">
    <property type="entry name" value="Aspartate Aminotransferase, domain 1"/>
    <property type="match status" value="1"/>
</dbReference>
<keyword evidence="5" id="KW-0032">Aminotransferase</keyword>
<comment type="similarity">
    <text evidence="4">Belongs to the DegT/DnrJ/EryC1 family.</text>
</comment>
<comment type="cofactor">
    <cofactor evidence="1">
        <name>pyridoxal 5'-phosphate</name>
        <dbReference type="ChEBI" id="CHEBI:597326"/>
    </cofactor>
</comment>
<name>A0A6M8IZA1_9ACTN</name>
<reference evidence="6" key="1">
    <citation type="submission" date="2020-05" db="EMBL/GenBank/DDBJ databases">
        <title>Novel species in genus Nocardioides.</title>
        <authorList>
            <person name="Zhang G."/>
        </authorList>
    </citation>
    <scope>NUCLEOTIDE SEQUENCE [LARGE SCALE GENOMIC DNA]</scope>
    <source>
        <strain evidence="6">zg-1050</strain>
    </source>
</reference>
<proteinExistence type="inferred from homology"/>
<dbReference type="Pfam" id="PF01041">
    <property type="entry name" value="DegT_DnrJ_EryC1"/>
    <property type="match status" value="1"/>
</dbReference>
<dbReference type="EMBL" id="CP053716">
    <property type="protein sequence ID" value="QKF06694.1"/>
    <property type="molecule type" value="Genomic_DNA"/>
</dbReference>
<dbReference type="GO" id="GO:0000271">
    <property type="term" value="P:polysaccharide biosynthetic process"/>
    <property type="evidence" value="ECO:0007669"/>
    <property type="project" value="TreeGrafter"/>
</dbReference>
<dbReference type="PANTHER" id="PTHR30244:SF34">
    <property type="entry name" value="DTDP-4-AMINO-4,6-DIDEOXYGALACTOSE TRANSAMINASE"/>
    <property type="match status" value="1"/>
</dbReference>
<keyword evidence="3 4" id="KW-0663">Pyridoxal phosphate</keyword>
<keyword evidence="5" id="KW-0808">Transferase</keyword>
<evidence type="ECO:0000256" key="3">
    <source>
        <dbReference type="PIRSR" id="PIRSR000390-2"/>
    </source>
</evidence>
<dbReference type="AlphaFoldDB" id="A0A6M8IZA1"/>
<accession>A0A6M8IZA1</accession>
<evidence type="ECO:0000256" key="4">
    <source>
        <dbReference type="RuleBase" id="RU004508"/>
    </source>
</evidence>
<feature type="modified residue" description="N6-(pyridoxal phosphate)lysine" evidence="3">
    <location>
        <position position="200"/>
    </location>
</feature>
<dbReference type="PANTHER" id="PTHR30244">
    <property type="entry name" value="TRANSAMINASE"/>
    <property type="match status" value="1"/>
</dbReference>
<dbReference type="Gene3D" id="3.40.640.10">
    <property type="entry name" value="Type I PLP-dependent aspartate aminotransferase-like (Major domain)"/>
    <property type="match status" value="1"/>
</dbReference>
<sequence>MTQQRTIAFSPPDITQAEVDAVTEALRSGWITTGPRTKRFEERLAAFMGTPRVAALNSATAALACALRALGVGPGDEVITSAYTYTASASCICHVGARPVLCDVAPGSFEMDPELLASLVGPRTRAVIPVDLGGVMVDYDTLDAALRTAQKRWRPTSERQEHLGRVPIVADAAHSLGAARHGRASGTVADLSAVSFHAVKNLTTAEGGALTWRAGAFDDEALYRDLMLMSLHGQTKDALAKTKAGAWEYDIAFPGWKCNMNELSAALGLAQLDRYPQLLARRRALVARYEQRLAGSRVQLLGHYALDDREAHTPGLLSDDQAAQLRAREAAAPRGHASSGHLLIARVEGLDVEGRNRLIESLAAAGVAANVHYKPLPLLSAYRNLGYRPADFPHALAMFQNEVTLPLHTLLSDDDVDYVCDTLLDLLGSAQS</sequence>
<evidence type="ECO:0000313" key="6">
    <source>
        <dbReference type="Proteomes" id="UP000503297"/>
    </source>
</evidence>